<name>A0A1N7QPW0_9BACT</name>
<dbReference type="EMBL" id="FTOR01000006">
    <property type="protein sequence ID" value="SIT24828.1"/>
    <property type="molecule type" value="Genomic_DNA"/>
</dbReference>
<dbReference type="GO" id="GO:0003677">
    <property type="term" value="F:DNA binding"/>
    <property type="evidence" value="ECO:0007669"/>
    <property type="project" value="InterPro"/>
</dbReference>
<sequence>MNVLQGAPFFGLILSFLPPMLRNILTIFLHLCFCTPSAFAQQRYIDSLQQLLGRGALPDYEKTILRCQLARACFETDINKALALTGSGQQASGANAKAWVYATRIHLLVQQKNKPAAYAALDSALLYINKTTDSVARAMVWFRNGWLDLVENENDMAVTKLLKALELFTANRQYGYASITCHYLASIYSYGADEKRQTEYALQGYRLAQQSGEPDVLNTAYYTMGQHFYDAYKLHSSQRNLLDSACYYYRQSIAISNQQKGLVLVRSNTAGVALNLANIYFQHFSAADRDSVFHYLAIAEQIATETHLTEVLVNCYGMRSEYALQSGDAAGAEQLLLTALLQVDAATVKMPLTRSRIFKALERVAEQRNDTKAALGYLKSYVSSNEEAISQERMANAQRIDARYRAAQQEQKIVLLQQEAAFASKRNWLYTGLGIAVLAALALLLVSYNYRLKASLRKHELADKEKEEAELKVRLKEAETNQLLAEQALLRERQQRLEKELLAEQLQKEEKSQLMELLADKTSPQDDQVKRLVKRQQQMDEEYEGLKTDFVEVHASFFECLRQRSGDALTRLDMKYCAYILMGLSNKDISVRLSIEPKSIRMARYRIKQKLGLGKEDSLDHFIRALG</sequence>
<proteinExistence type="predicted"/>
<dbReference type="STRING" id="477680.SAMN05421788_106197"/>
<keyword evidence="1" id="KW-0175">Coiled coil</keyword>
<feature type="coiled-coil region" evidence="1">
    <location>
        <begin position="452"/>
        <end position="549"/>
    </location>
</feature>
<keyword evidence="2" id="KW-0472">Membrane</keyword>
<protein>
    <submittedName>
        <fullName evidence="4">Regulatory protein, luxR family</fullName>
    </submittedName>
</protein>
<evidence type="ECO:0000256" key="1">
    <source>
        <dbReference type="SAM" id="Coils"/>
    </source>
</evidence>
<keyword evidence="2" id="KW-1133">Transmembrane helix</keyword>
<dbReference type="PROSITE" id="PS00622">
    <property type="entry name" value="HTH_LUXR_1"/>
    <property type="match status" value="1"/>
</dbReference>
<keyword evidence="5" id="KW-1185">Reference proteome</keyword>
<feature type="domain" description="HTH luxR-type" evidence="3">
    <location>
        <begin position="583"/>
        <end position="610"/>
    </location>
</feature>
<reference evidence="5" key="1">
    <citation type="submission" date="2017-01" db="EMBL/GenBank/DDBJ databases">
        <authorList>
            <person name="Varghese N."/>
            <person name="Submissions S."/>
        </authorList>
    </citation>
    <scope>NUCLEOTIDE SEQUENCE [LARGE SCALE GENOMIC DNA]</scope>
    <source>
        <strain evidence="5">DSM 21054</strain>
    </source>
</reference>
<dbReference type="AlphaFoldDB" id="A0A1N7QPW0"/>
<keyword evidence="2" id="KW-0812">Transmembrane</keyword>
<dbReference type="SMART" id="SM00421">
    <property type="entry name" value="HTH_LUXR"/>
    <property type="match status" value="1"/>
</dbReference>
<evidence type="ECO:0000313" key="5">
    <source>
        <dbReference type="Proteomes" id="UP000186917"/>
    </source>
</evidence>
<evidence type="ECO:0000256" key="2">
    <source>
        <dbReference type="SAM" id="Phobius"/>
    </source>
</evidence>
<evidence type="ECO:0000259" key="3">
    <source>
        <dbReference type="PROSITE" id="PS00622"/>
    </source>
</evidence>
<dbReference type="Proteomes" id="UP000186917">
    <property type="component" value="Unassembled WGS sequence"/>
</dbReference>
<dbReference type="InterPro" id="IPR016032">
    <property type="entry name" value="Sig_transdc_resp-reg_C-effctor"/>
</dbReference>
<dbReference type="InterPro" id="IPR000792">
    <property type="entry name" value="Tscrpt_reg_LuxR_C"/>
</dbReference>
<accession>A0A1N7QPW0</accession>
<dbReference type="GO" id="GO:0006355">
    <property type="term" value="P:regulation of DNA-templated transcription"/>
    <property type="evidence" value="ECO:0007669"/>
    <property type="project" value="InterPro"/>
</dbReference>
<dbReference type="Gene3D" id="1.10.10.10">
    <property type="entry name" value="Winged helix-like DNA-binding domain superfamily/Winged helix DNA-binding domain"/>
    <property type="match status" value="1"/>
</dbReference>
<dbReference type="SUPFAM" id="SSF46894">
    <property type="entry name" value="C-terminal effector domain of the bipartite response regulators"/>
    <property type="match status" value="1"/>
</dbReference>
<dbReference type="InterPro" id="IPR036388">
    <property type="entry name" value="WH-like_DNA-bd_sf"/>
</dbReference>
<gene>
    <name evidence="4" type="ORF">SAMN05421788_106197</name>
</gene>
<organism evidence="4 5">
    <name type="scientific">Filimonas lacunae</name>
    <dbReference type="NCBI Taxonomy" id="477680"/>
    <lineage>
        <taxon>Bacteria</taxon>
        <taxon>Pseudomonadati</taxon>
        <taxon>Bacteroidota</taxon>
        <taxon>Chitinophagia</taxon>
        <taxon>Chitinophagales</taxon>
        <taxon>Chitinophagaceae</taxon>
        <taxon>Filimonas</taxon>
    </lineage>
</organism>
<feature type="transmembrane region" description="Helical" evidence="2">
    <location>
        <begin position="428"/>
        <end position="448"/>
    </location>
</feature>
<evidence type="ECO:0000313" key="4">
    <source>
        <dbReference type="EMBL" id="SIT24828.1"/>
    </source>
</evidence>